<feature type="compositionally biased region" description="Basic and acidic residues" evidence="1">
    <location>
        <begin position="1"/>
        <end position="10"/>
    </location>
</feature>
<keyword evidence="5" id="KW-1185">Reference proteome</keyword>
<evidence type="ECO:0000313" key="5">
    <source>
        <dbReference type="Proteomes" id="UP000655830"/>
    </source>
</evidence>
<evidence type="ECO:0000256" key="2">
    <source>
        <dbReference type="SAM" id="Phobius"/>
    </source>
</evidence>
<dbReference type="Pfam" id="PF08486">
    <property type="entry name" value="SpoIID"/>
    <property type="match status" value="1"/>
</dbReference>
<dbReference type="InterPro" id="IPR051922">
    <property type="entry name" value="Bact_Sporulation_Assoc"/>
</dbReference>
<sequence length="843" mass="93936">MERYDRDYGRSRNYRSNNRGRTRGRNRGYNSRHTNQSGGGGFTFIMLLLMIVAGAYFLSGEEGKDTFNEWIGKAKVAVSEFITPTEEVAATPLPSDMTPCTKANIAKIVAYTFLEGETIEDTTGEDKLWYSKYYEYLKKDPKFASFDEAEAMEVMTYNEAKQFFSDLLGDGVGVEVASDREVGNEPLTLKEFLKGFEQALEHAGKKDLLKYEELSILATTSTHEAVGPWQVLTDKGVYGFEGLILDPFIGYTLQAVVKGDEILGIVDTLSLEGKIGECYIESVGSGQATVKVGDYTLTYENQVVTENEVGKICNVVLQDHAIVRCEIVKEDDTDTLLRMTESYVEFEKGGCLPFAQLAVYDGTGQDFYKNTSQLFSGIKVTYTMQDGMVQTIKVVDDHLANSIRVLISEDGIGTYSHDQVIVGSDADYTLIYGDQVKGFLAGQVFNADEFAWEIGKNKVTLIASEEKSLEMQGITRQDQHPLYKGQLEIYKEEEGYTVVNSLNLEDYLAAVIPSEMPTDYGLEAVKAQAIAARSFAKSHQKSNKYIKYGAQLDDTVSTQVYNNVPANAISYEAAKSTEGEVMVFNDRIISGNFFSTSCGYTANHGETWAVGEIFPNNTPSYLVARQQYIGERAVNDMTDEKEAYKFLTKSAKEIDAFDKDSPWFRWQLTLDAAELEHVVNSNLYNLTTHYANMVKVKDGDKWVIGEINNMGKVKDIQITKRGEGGNIMELIVVGEECTIKVGTEYLIRMLFAPIQKDSTKDPIVIVRQDGSEIQNMALLPSAFFSPDIRYDDKGLISKVTFYGGGYGHGVGMSQNGAKGMASRGYTCKEILRHYYSGVEIKKM</sequence>
<feature type="domain" description="Sporulation stage II protein D amidase enhancer LytB N-terminal" evidence="3">
    <location>
        <begin position="493"/>
        <end position="584"/>
    </location>
</feature>
<dbReference type="Proteomes" id="UP000655830">
    <property type="component" value="Unassembled WGS sequence"/>
</dbReference>
<reference evidence="4" key="1">
    <citation type="submission" date="2020-08" db="EMBL/GenBank/DDBJ databases">
        <title>Genome public.</title>
        <authorList>
            <person name="Liu C."/>
            <person name="Sun Q."/>
        </authorList>
    </citation>
    <scope>NUCLEOTIDE SEQUENCE</scope>
    <source>
        <strain evidence="4">NSJ-12</strain>
    </source>
</reference>
<gene>
    <name evidence="4" type="ORF">H8718_01475</name>
</gene>
<dbReference type="GO" id="GO:0030435">
    <property type="term" value="P:sporulation resulting in formation of a cellular spore"/>
    <property type="evidence" value="ECO:0007669"/>
    <property type="project" value="InterPro"/>
</dbReference>
<feature type="transmembrane region" description="Helical" evidence="2">
    <location>
        <begin position="39"/>
        <end position="58"/>
    </location>
</feature>
<dbReference type="InterPro" id="IPR013486">
    <property type="entry name" value="SpoIID/LytB"/>
</dbReference>
<dbReference type="RefSeq" id="WP_249331264.1">
    <property type="nucleotide sequence ID" value="NZ_JACRSY010000002.1"/>
</dbReference>
<proteinExistence type="predicted"/>
<organism evidence="4 5">
    <name type="scientific">Zhenhengia yiwuensis</name>
    <dbReference type="NCBI Taxonomy" id="2763666"/>
    <lineage>
        <taxon>Bacteria</taxon>
        <taxon>Bacillati</taxon>
        <taxon>Bacillota</taxon>
        <taxon>Clostridia</taxon>
        <taxon>Lachnospirales</taxon>
        <taxon>Lachnospiraceae</taxon>
        <taxon>Zhenhengia</taxon>
    </lineage>
</organism>
<dbReference type="PANTHER" id="PTHR30032:SF4">
    <property type="entry name" value="AMIDASE ENHANCER"/>
    <property type="match status" value="1"/>
</dbReference>
<keyword evidence="2" id="KW-1133">Transmembrane helix</keyword>
<evidence type="ECO:0000313" key="4">
    <source>
        <dbReference type="EMBL" id="MBC8578211.1"/>
    </source>
</evidence>
<keyword evidence="2" id="KW-0472">Membrane</keyword>
<dbReference type="AlphaFoldDB" id="A0A926ID53"/>
<dbReference type="PANTHER" id="PTHR30032">
    <property type="entry name" value="N-ACETYLMURAMOYL-L-ALANINE AMIDASE-RELATED"/>
    <property type="match status" value="1"/>
</dbReference>
<name>A0A926ID53_9FIRM</name>
<dbReference type="EMBL" id="JACRSY010000002">
    <property type="protein sequence ID" value="MBC8578211.1"/>
    <property type="molecule type" value="Genomic_DNA"/>
</dbReference>
<keyword evidence="2" id="KW-0812">Transmembrane</keyword>
<dbReference type="NCBIfam" id="TIGR02669">
    <property type="entry name" value="SpoIID_LytB"/>
    <property type="match status" value="1"/>
</dbReference>
<evidence type="ECO:0000256" key="1">
    <source>
        <dbReference type="SAM" id="MobiDB-lite"/>
    </source>
</evidence>
<accession>A0A926ID53</accession>
<dbReference type="InterPro" id="IPR013693">
    <property type="entry name" value="SpoIID/LytB_N"/>
</dbReference>
<evidence type="ECO:0000259" key="3">
    <source>
        <dbReference type="Pfam" id="PF08486"/>
    </source>
</evidence>
<comment type="caution">
    <text evidence="4">The sequence shown here is derived from an EMBL/GenBank/DDBJ whole genome shotgun (WGS) entry which is preliminary data.</text>
</comment>
<protein>
    <submittedName>
        <fullName evidence="4">SpoIID/LytB domain-containing protein</fullName>
    </submittedName>
</protein>
<dbReference type="GO" id="GO:0030288">
    <property type="term" value="C:outer membrane-bounded periplasmic space"/>
    <property type="evidence" value="ECO:0007669"/>
    <property type="project" value="TreeGrafter"/>
</dbReference>
<feature type="region of interest" description="Disordered" evidence="1">
    <location>
        <begin position="1"/>
        <end position="35"/>
    </location>
</feature>